<dbReference type="SUPFAM" id="SSF50242">
    <property type="entry name" value="TIMP-like"/>
    <property type="match status" value="1"/>
</dbReference>
<sequence>MKYFILFLLFSGKVLACSCTEIPSYTTNWNYADQVFSALIVKKETKIYGLYGEKINSYTCKILNSYKGELLPNQNYRTLLGKDAASCDFEFKVGKTYLIFANENGLSLYCSVCSRTSLLENVPKDSLNILTEYYQKSQSDTGPLVIKRLESNTAHQVRLATLGYKEALNRKNRIIYGLLIGIAVFIIVIGSYLLIKRKK</sequence>
<dbReference type="Proteomes" id="UP000289857">
    <property type="component" value="Unassembled WGS sequence"/>
</dbReference>
<keyword evidence="1" id="KW-0472">Membrane</keyword>
<dbReference type="EMBL" id="SBKN01000005">
    <property type="protein sequence ID" value="RXR22145.1"/>
    <property type="molecule type" value="Genomic_DNA"/>
</dbReference>
<name>A0A4Q1KB71_9FLAO</name>
<evidence type="ECO:0000256" key="1">
    <source>
        <dbReference type="SAM" id="Phobius"/>
    </source>
</evidence>
<evidence type="ECO:0000256" key="2">
    <source>
        <dbReference type="SAM" id="SignalP"/>
    </source>
</evidence>
<accession>A0A4Q1KB71</accession>
<feature type="chain" id="PRO_5020639471" description="Tissue inhibitor of metalloproteinase" evidence="2">
    <location>
        <begin position="17"/>
        <end position="199"/>
    </location>
</feature>
<reference evidence="4" key="1">
    <citation type="submission" date="2019-01" db="EMBL/GenBank/DDBJ databases">
        <title>Cytophagaceae bacterium strain CAR-16.</title>
        <authorList>
            <person name="Chen W.-M."/>
        </authorList>
    </citation>
    <scope>NUCLEOTIDE SEQUENCE [LARGE SCALE GENOMIC DNA]</scope>
    <source>
        <strain evidence="4">WWJ-16</strain>
    </source>
</reference>
<comment type="caution">
    <text evidence="3">The sequence shown here is derived from an EMBL/GenBank/DDBJ whole genome shotgun (WGS) entry which is preliminary data.</text>
</comment>
<evidence type="ECO:0000313" key="3">
    <source>
        <dbReference type="EMBL" id="RXR22145.1"/>
    </source>
</evidence>
<proteinExistence type="predicted"/>
<dbReference type="InterPro" id="IPR008993">
    <property type="entry name" value="TIMP-like_OB-fold"/>
</dbReference>
<evidence type="ECO:0000313" key="4">
    <source>
        <dbReference type="Proteomes" id="UP000289857"/>
    </source>
</evidence>
<protein>
    <recommendedName>
        <fullName evidence="5">Tissue inhibitor of metalloproteinase</fullName>
    </recommendedName>
</protein>
<organism evidence="3 4">
    <name type="scientific">Flavobacterium stagni</name>
    <dbReference type="NCBI Taxonomy" id="2506421"/>
    <lineage>
        <taxon>Bacteria</taxon>
        <taxon>Pseudomonadati</taxon>
        <taxon>Bacteroidota</taxon>
        <taxon>Flavobacteriia</taxon>
        <taxon>Flavobacteriales</taxon>
        <taxon>Flavobacteriaceae</taxon>
        <taxon>Flavobacterium</taxon>
    </lineage>
</organism>
<dbReference type="OrthoDB" id="1354811at2"/>
<keyword evidence="2" id="KW-0732">Signal</keyword>
<dbReference type="AlphaFoldDB" id="A0A4Q1KB71"/>
<gene>
    <name evidence="3" type="ORF">EQG61_09080</name>
</gene>
<dbReference type="Gene3D" id="2.40.50.120">
    <property type="match status" value="1"/>
</dbReference>
<feature type="transmembrane region" description="Helical" evidence="1">
    <location>
        <begin position="174"/>
        <end position="195"/>
    </location>
</feature>
<keyword evidence="4" id="KW-1185">Reference proteome</keyword>
<evidence type="ECO:0008006" key="5">
    <source>
        <dbReference type="Google" id="ProtNLM"/>
    </source>
</evidence>
<keyword evidence="1" id="KW-1133">Transmembrane helix</keyword>
<feature type="signal peptide" evidence="2">
    <location>
        <begin position="1"/>
        <end position="16"/>
    </location>
</feature>
<keyword evidence="1" id="KW-0812">Transmembrane</keyword>
<dbReference type="RefSeq" id="WP_129461605.1">
    <property type="nucleotide sequence ID" value="NZ_SBKN01000005.1"/>
</dbReference>